<feature type="transmembrane region" description="Helical" evidence="4">
    <location>
        <begin position="259"/>
        <end position="282"/>
    </location>
</feature>
<feature type="transmembrane region" description="Helical" evidence="4">
    <location>
        <begin position="359"/>
        <end position="377"/>
    </location>
</feature>
<feature type="transmembrane region" description="Helical" evidence="4">
    <location>
        <begin position="383"/>
        <end position="402"/>
    </location>
</feature>
<feature type="transmembrane region" description="Helical" evidence="4">
    <location>
        <begin position="59"/>
        <end position="79"/>
    </location>
</feature>
<feature type="transmembrane region" description="Helical" evidence="4">
    <location>
        <begin position="150"/>
        <end position="169"/>
    </location>
</feature>
<keyword evidence="2 4" id="KW-1133">Transmembrane helix</keyword>
<evidence type="ECO:0000313" key="6">
    <source>
        <dbReference type="EMBL" id="SEL44917.1"/>
    </source>
</evidence>
<dbReference type="PANTHER" id="PTHR23527">
    <property type="entry name" value="BLL3282 PROTEIN"/>
    <property type="match status" value="1"/>
</dbReference>
<feature type="transmembrane region" description="Helical" evidence="4">
    <location>
        <begin position="318"/>
        <end position="338"/>
    </location>
</feature>
<keyword evidence="1 4" id="KW-0812">Transmembrane</keyword>
<dbReference type="Gene3D" id="1.20.1250.20">
    <property type="entry name" value="MFS general substrate transporter like domains"/>
    <property type="match status" value="2"/>
</dbReference>
<feature type="transmembrane region" description="Helical" evidence="4">
    <location>
        <begin position="294"/>
        <end position="312"/>
    </location>
</feature>
<name>A0A1H7QCB7_9BURK</name>
<proteinExistence type="predicted"/>
<feature type="transmembrane region" description="Helical" evidence="4">
    <location>
        <begin position="181"/>
        <end position="200"/>
    </location>
</feature>
<dbReference type="STRING" id="416943.SAMN05445871_4690"/>
<dbReference type="AlphaFoldDB" id="A0A1H7QCB7"/>
<evidence type="ECO:0000256" key="1">
    <source>
        <dbReference type="ARBA" id="ARBA00022692"/>
    </source>
</evidence>
<dbReference type="InterPro" id="IPR036259">
    <property type="entry name" value="MFS_trans_sf"/>
</dbReference>
<keyword evidence="3 4" id="KW-0472">Membrane</keyword>
<organism evidence="6 7">
    <name type="scientific">Paraburkholderia caballeronis</name>
    <dbReference type="NCBI Taxonomy" id="416943"/>
    <lineage>
        <taxon>Bacteria</taxon>
        <taxon>Pseudomonadati</taxon>
        <taxon>Pseudomonadota</taxon>
        <taxon>Betaproteobacteria</taxon>
        <taxon>Burkholderiales</taxon>
        <taxon>Burkholderiaceae</taxon>
        <taxon>Paraburkholderia</taxon>
    </lineage>
</organism>
<evidence type="ECO:0000256" key="3">
    <source>
        <dbReference type="ARBA" id="ARBA00023136"/>
    </source>
</evidence>
<dbReference type="SUPFAM" id="SSF103473">
    <property type="entry name" value="MFS general substrate transporter"/>
    <property type="match status" value="1"/>
</dbReference>
<sequence length="418" mass="43507">MSSRPDTLRTDATGSAQARAGYRWVAVLLGWIALDFTMIDRLAWGSVAVVASASLGLPLMALGVFVTAFFCGYVVANGLGGFLTDKVGSRVMLAGTMVALGFATFGFSMTPGIAAGIALQALMGLAAGGDVAAAVKLITAWFDVKDRGKAIGFLLTALPCSVMITNALVPLLMHSLGWQAVYQILGVGTAAFGLVCFWAVRDAPVRAVAQRAGKVRLGPLLRHPQYLLLLVAGFGGYWGMWGFTFLVNALMVKRYGLSPAAAGAIVVWFGATSLISKPVVGYLSDALGGVRKSIMLVIMVIFGVLTVTFGFLDGTRQLTIGAAALGFVSLAWSPLMTATVAEAGGKRGAGLSTGIANGLWQFAGVWSPAAAGLVFQWTHAFHAPFYLLAAGPIVSAIALLWVRDGASIDEADPVDPRA</sequence>
<gene>
    <name evidence="6" type="ORF">SAMN05192542_1086</name>
</gene>
<feature type="domain" description="Major facilitator superfamily (MFS) profile" evidence="5">
    <location>
        <begin position="26"/>
        <end position="407"/>
    </location>
</feature>
<evidence type="ECO:0000256" key="4">
    <source>
        <dbReference type="SAM" id="Phobius"/>
    </source>
</evidence>
<feature type="transmembrane region" description="Helical" evidence="4">
    <location>
        <begin position="21"/>
        <end position="39"/>
    </location>
</feature>
<dbReference type="PANTHER" id="PTHR23527:SF1">
    <property type="entry name" value="BLL3282 PROTEIN"/>
    <property type="match status" value="1"/>
</dbReference>
<dbReference type="GO" id="GO:0022857">
    <property type="term" value="F:transmembrane transporter activity"/>
    <property type="evidence" value="ECO:0007669"/>
    <property type="project" value="InterPro"/>
</dbReference>
<protein>
    <submittedName>
        <fullName evidence="6">Sugar phosphate permease</fullName>
    </submittedName>
</protein>
<feature type="transmembrane region" description="Helical" evidence="4">
    <location>
        <begin position="113"/>
        <end position="138"/>
    </location>
</feature>
<feature type="transmembrane region" description="Helical" evidence="4">
    <location>
        <begin position="91"/>
        <end position="107"/>
    </location>
</feature>
<feature type="transmembrane region" description="Helical" evidence="4">
    <location>
        <begin position="226"/>
        <end position="247"/>
    </location>
</feature>
<dbReference type="InterPro" id="IPR020846">
    <property type="entry name" value="MFS_dom"/>
</dbReference>
<accession>A0A1H7QCB7</accession>
<dbReference type="InterPro" id="IPR011701">
    <property type="entry name" value="MFS"/>
</dbReference>
<reference evidence="7" key="1">
    <citation type="submission" date="2016-10" db="EMBL/GenBank/DDBJ databases">
        <authorList>
            <person name="Varghese N."/>
            <person name="Submissions S."/>
        </authorList>
    </citation>
    <scope>NUCLEOTIDE SEQUENCE [LARGE SCALE GENOMIC DNA]</scope>
    <source>
        <strain evidence="7">LMG 26416</strain>
    </source>
</reference>
<evidence type="ECO:0000256" key="2">
    <source>
        <dbReference type="ARBA" id="ARBA00022989"/>
    </source>
</evidence>
<keyword evidence="7" id="KW-1185">Reference proteome</keyword>
<dbReference type="OrthoDB" id="9766638at2"/>
<dbReference type="InterPro" id="IPR052952">
    <property type="entry name" value="MFS-Transporter"/>
</dbReference>
<evidence type="ECO:0000259" key="5">
    <source>
        <dbReference type="PROSITE" id="PS50850"/>
    </source>
</evidence>
<dbReference type="Pfam" id="PF07690">
    <property type="entry name" value="MFS_1"/>
    <property type="match status" value="1"/>
</dbReference>
<dbReference type="PROSITE" id="PS50850">
    <property type="entry name" value="MFS"/>
    <property type="match status" value="1"/>
</dbReference>
<dbReference type="EMBL" id="FOAJ01000008">
    <property type="protein sequence ID" value="SEL44917.1"/>
    <property type="molecule type" value="Genomic_DNA"/>
</dbReference>
<dbReference type="Proteomes" id="UP000199120">
    <property type="component" value="Unassembled WGS sequence"/>
</dbReference>
<evidence type="ECO:0000313" key="7">
    <source>
        <dbReference type="Proteomes" id="UP000199120"/>
    </source>
</evidence>